<dbReference type="AlphaFoldDB" id="E7QPM6"/>
<protein>
    <submittedName>
        <fullName evidence="2">Uncharacterized protein</fullName>
    </submittedName>
</protein>
<keyword evidence="1" id="KW-0472">Membrane</keyword>
<dbReference type="EMBL" id="FRAN01000005">
    <property type="protein sequence ID" value="SHL19374.1"/>
    <property type="molecule type" value="Genomic_DNA"/>
</dbReference>
<evidence type="ECO:0000313" key="4">
    <source>
        <dbReference type="Proteomes" id="UP000003751"/>
    </source>
</evidence>
<evidence type="ECO:0000313" key="3">
    <source>
        <dbReference type="EMBL" id="SHL19374.1"/>
    </source>
</evidence>
<evidence type="ECO:0000256" key="1">
    <source>
        <dbReference type="SAM" id="Phobius"/>
    </source>
</evidence>
<keyword evidence="1" id="KW-0812">Transmembrane</keyword>
<dbReference type="EMBL" id="AEMG01000003">
    <property type="protein sequence ID" value="EFW93442.1"/>
    <property type="molecule type" value="Genomic_DNA"/>
</dbReference>
<sequence length="80" mass="8306">MSPTTESAEGLPLRRILLIALLLLATPLVVFVLIAGALTADAGLGGWLLLVVAPLSFLGTGLWLLAGGSLRWPKRVDTSA</sequence>
<reference evidence="2 4" key="1">
    <citation type="journal article" date="2014" name="ISME J.">
        <title>Trehalose/2-sulfotrehalose biosynthesis and glycine-betaine uptake are widely spread mechanisms for osmoadaptation in the Halobacteriales.</title>
        <authorList>
            <person name="Youssef N.H."/>
            <person name="Savage-Ashlock K.N."/>
            <person name="McCully A.L."/>
            <person name="Luedtke B."/>
            <person name="Shaw E.I."/>
            <person name="Hoff W.D."/>
            <person name="Elshahed M.S."/>
        </authorList>
    </citation>
    <scope>NUCLEOTIDE SEQUENCE [LARGE SCALE GENOMIC DNA]</scope>
    <source>
        <strain evidence="2 4">DX253</strain>
    </source>
</reference>
<dbReference type="Proteomes" id="UP000003751">
    <property type="component" value="Unassembled WGS sequence"/>
</dbReference>
<reference evidence="5" key="3">
    <citation type="submission" date="2016-11" db="EMBL/GenBank/DDBJ databases">
        <authorList>
            <person name="Varghese N."/>
            <person name="Submissions S."/>
        </authorList>
    </citation>
    <scope>NUCLEOTIDE SEQUENCE [LARGE SCALE GENOMIC DNA]</scope>
    <source>
        <strain evidence="5">DX253</strain>
    </source>
</reference>
<keyword evidence="5" id="KW-1185">Reference proteome</keyword>
<gene>
    <name evidence="3" type="ORF">SAMN05444342_3209</name>
    <name evidence="2" type="ORF">ZOD2009_03487</name>
</gene>
<evidence type="ECO:0000313" key="2">
    <source>
        <dbReference type="EMBL" id="EFW93442.1"/>
    </source>
</evidence>
<evidence type="ECO:0000313" key="5">
    <source>
        <dbReference type="Proteomes" id="UP000184203"/>
    </source>
</evidence>
<organism evidence="2 4">
    <name type="scientific">Haladaptatus paucihalophilus DX253</name>
    <dbReference type="NCBI Taxonomy" id="797209"/>
    <lineage>
        <taxon>Archaea</taxon>
        <taxon>Methanobacteriati</taxon>
        <taxon>Methanobacteriota</taxon>
        <taxon>Stenosarchaea group</taxon>
        <taxon>Halobacteria</taxon>
        <taxon>Halobacteriales</taxon>
        <taxon>Haladaptataceae</taxon>
        <taxon>Haladaptatus</taxon>
    </lineage>
</organism>
<accession>E7QPM6</accession>
<dbReference type="PATRIC" id="fig|797209.4.peg.682"/>
<proteinExistence type="predicted"/>
<dbReference type="Proteomes" id="UP000184203">
    <property type="component" value="Unassembled WGS sequence"/>
</dbReference>
<reference evidence="3" key="2">
    <citation type="submission" date="2016-11" db="EMBL/GenBank/DDBJ databases">
        <authorList>
            <person name="Jaros S."/>
            <person name="Januszkiewicz K."/>
            <person name="Wedrychowicz H."/>
        </authorList>
    </citation>
    <scope>NUCLEOTIDE SEQUENCE [LARGE SCALE GENOMIC DNA]</scope>
    <source>
        <strain evidence="3">DX253</strain>
    </source>
</reference>
<feature type="transmembrane region" description="Helical" evidence="1">
    <location>
        <begin position="44"/>
        <end position="65"/>
    </location>
</feature>
<dbReference type="STRING" id="797209.GCA_000376445_03615"/>
<feature type="transmembrane region" description="Helical" evidence="1">
    <location>
        <begin position="16"/>
        <end position="38"/>
    </location>
</feature>
<dbReference type="RefSeq" id="WP_007977077.1">
    <property type="nucleotide sequence ID" value="NZ_AEMG01000003.1"/>
</dbReference>
<name>E7QPM6_HALPU</name>
<keyword evidence="1" id="KW-1133">Transmembrane helix</keyword>